<dbReference type="Pfam" id="PF01385">
    <property type="entry name" value="OrfB_IS605"/>
    <property type="match status" value="1"/>
</dbReference>
<dbReference type="Pfam" id="PF07282">
    <property type="entry name" value="Cas12f1-like_TNB"/>
    <property type="match status" value="1"/>
</dbReference>
<accession>A0ABS4TIZ5</accession>
<organism evidence="7 8">
    <name type="scientific">Kibdelosporangium banguiense</name>
    <dbReference type="NCBI Taxonomy" id="1365924"/>
    <lineage>
        <taxon>Bacteria</taxon>
        <taxon>Bacillati</taxon>
        <taxon>Actinomycetota</taxon>
        <taxon>Actinomycetes</taxon>
        <taxon>Pseudonocardiales</taxon>
        <taxon>Pseudonocardiaceae</taxon>
        <taxon>Kibdelosporangium</taxon>
    </lineage>
</organism>
<evidence type="ECO:0000256" key="2">
    <source>
        <dbReference type="ARBA" id="ARBA00022578"/>
    </source>
</evidence>
<name>A0ABS4TIZ5_9PSEU</name>
<comment type="caution">
    <text evidence="7">The sequence shown here is derived from an EMBL/GenBank/DDBJ whole genome shotgun (WGS) entry which is preliminary data.</text>
</comment>
<evidence type="ECO:0000313" key="7">
    <source>
        <dbReference type="EMBL" id="MBP2323873.1"/>
    </source>
</evidence>
<dbReference type="EMBL" id="JAGINW010000001">
    <property type="protein sequence ID" value="MBP2323873.1"/>
    <property type="molecule type" value="Genomic_DNA"/>
</dbReference>
<keyword evidence="2" id="KW-0815">Transposition</keyword>
<evidence type="ECO:0000259" key="6">
    <source>
        <dbReference type="Pfam" id="PF07282"/>
    </source>
</evidence>
<dbReference type="Proteomes" id="UP001519332">
    <property type="component" value="Unassembled WGS sequence"/>
</dbReference>
<gene>
    <name evidence="7" type="ORF">JOF56_004258</name>
</gene>
<comment type="similarity">
    <text evidence="1">In the C-terminal section; belongs to the transposase 35 family.</text>
</comment>
<dbReference type="RefSeq" id="WP_209640824.1">
    <property type="nucleotide sequence ID" value="NZ_JAGINW010000001.1"/>
</dbReference>
<evidence type="ECO:0000313" key="8">
    <source>
        <dbReference type="Proteomes" id="UP001519332"/>
    </source>
</evidence>
<keyword evidence="8" id="KW-1185">Reference proteome</keyword>
<dbReference type="InterPro" id="IPR010095">
    <property type="entry name" value="Cas12f1-like_TNB"/>
</dbReference>
<reference evidence="7 8" key="1">
    <citation type="submission" date="2021-03" db="EMBL/GenBank/DDBJ databases">
        <title>Sequencing the genomes of 1000 actinobacteria strains.</title>
        <authorList>
            <person name="Klenk H.-P."/>
        </authorList>
    </citation>
    <scope>NUCLEOTIDE SEQUENCE [LARGE SCALE GENOMIC DNA]</scope>
    <source>
        <strain evidence="7 8">DSM 46670</strain>
    </source>
</reference>
<feature type="domain" description="Cas12f1-like TNB" evidence="6">
    <location>
        <begin position="113"/>
        <end position="176"/>
    </location>
</feature>
<keyword evidence="4" id="KW-0233">DNA recombination</keyword>
<evidence type="ECO:0000256" key="1">
    <source>
        <dbReference type="ARBA" id="ARBA00008761"/>
    </source>
</evidence>
<sequence length="206" mass="22342">MTLGHASLPAGLTAGEQHRLDRLRRALARRKRGSNRRGWVKRAIARLAARVTDRRKDWVEKTSTSLARGCDVIRVEALSIRGMTRSAKGTLDQPGRGVRQKAGLNRGILANGWGMLVTRLDHKAPGRMEKVKAAYTSQQCSACGYIAPENRKSKAVFQCVACRFVCHADVNAAKNIAAGRAVTARGALQPLGGAVNREPQLAPLTL</sequence>
<protein>
    <submittedName>
        <fullName evidence="7">Transposase</fullName>
    </submittedName>
</protein>
<proteinExistence type="inferred from homology"/>
<dbReference type="InterPro" id="IPR001959">
    <property type="entry name" value="Transposase"/>
</dbReference>
<evidence type="ECO:0000256" key="3">
    <source>
        <dbReference type="ARBA" id="ARBA00023125"/>
    </source>
</evidence>
<keyword evidence="3" id="KW-0238">DNA-binding</keyword>
<dbReference type="NCBIfam" id="NF040570">
    <property type="entry name" value="guided_TnpB"/>
    <property type="match status" value="1"/>
</dbReference>
<evidence type="ECO:0000256" key="4">
    <source>
        <dbReference type="ARBA" id="ARBA00023172"/>
    </source>
</evidence>
<feature type="domain" description="Probable transposase IS891/IS1136/IS1341" evidence="5">
    <location>
        <begin position="17"/>
        <end position="86"/>
    </location>
</feature>
<evidence type="ECO:0000259" key="5">
    <source>
        <dbReference type="Pfam" id="PF01385"/>
    </source>
</evidence>